<reference evidence="1 2" key="1">
    <citation type="submission" date="2024-10" db="EMBL/GenBank/DDBJ databases">
        <authorList>
            <person name="Kim D."/>
        </authorList>
    </citation>
    <scope>NUCLEOTIDE SEQUENCE [LARGE SCALE GENOMIC DNA]</scope>
    <source>
        <strain evidence="1">Taebaek</strain>
    </source>
</reference>
<name>A0ABD2JAT5_HETSC</name>
<accession>A0ABD2JAT5</accession>
<dbReference type="AlphaFoldDB" id="A0ABD2JAT5"/>
<evidence type="ECO:0000313" key="2">
    <source>
        <dbReference type="Proteomes" id="UP001620645"/>
    </source>
</evidence>
<gene>
    <name evidence="1" type="ORF">niasHS_008697</name>
</gene>
<evidence type="ECO:0000313" key="1">
    <source>
        <dbReference type="EMBL" id="KAL3087719.1"/>
    </source>
</evidence>
<dbReference type="Proteomes" id="UP001620645">
    <property type="component" value="Unassembled WGS sequence"/>
</dbReference>
<organism evidence="1 2">
    <name type="scientific">Heterodera schachtii</name>
    <name type="common">Sugarbeet cyst nematode worm</name>
    <name type="synonym">Tylenchus schachtii</name>
    <dbReference type="NCBI Taxonomy" id="97005"/>
    <lineage>
        <taxon>Eukaryota</taxon>
        <taxon>Metazoa</taxon>
        <taxon>Ecdysozoa</taxon>
        <taxon>Nematoda</taxon>
        <taxon>Chromadorea</taxon>
        <taxon>Rhabditida</taxon>
        <taxon>Tylenchina</taxon>
        <taxon>Tylenchomorpha</taxon>
        <taxon>Tylenchoidea</taxon>
        <taxon>Heteroderidae</taxon>
        <taxon>Heteroderinae</taxon>
        <taxon>Heterodera</taxon>
    </lineage>
</organism>
<keyword evidence="2" id="KW-1185">Reference proteome</keyword>
<dbReference type="EMBL" id="JBICCN010000175">
    <property type="protein sequence ID" value="KAL3087719.1"/>
    <property type="molecule type" value="Genomic_DNA"/>
</dbReference>
<proteinExistence type="predicted"/>
<protein>
    <submittedName>
        <fullName evidence="1">Uncharacterized protein</fullName>
    </submittedName>
</protein>
<sequence length="142" mass="15675">MDRGTTVRHIQRQQLLCGTVSGRTRPISSGTLNNLRGAVAAVPPPLPLRTTTTTCLLLVVRAHRRKAPVNQICAATQNARPVGREECGKISRAHPSAIFSFLICRPPTKFGGNGVGQWRNGKRCFSFLPFLYFCPFFEDIPI</sequence>
<comment type="caution">
    <text evidence="1">The sequence shown here is derived from an EMBL/GenBank/DDBJ whole genome shotgun (WGS) entry which is preliminary data.</text>
</comment>